<protein>
    <submittedName>
        <fullName evidence="1">Uncharacterized protein</fullName>
    </submittedName>
</protein>
<accession>A0A6M0SRK4</accession>
<evidence type="ECO:0000313" key="1">
    <source>
        <dbReference type="EMBL" id="NFA43942.1"/>
    </source>
</evidence>
<dbReference type="AlphaFoldDB" id="A0A6M0SRK4"/>
<proteinExistence type="predicted"/>
<dbReference type="EMBL" id="SGKU01000054">
    <property type="protein sequence ID" value="NFA43942.1"/>
    <property type="molecule type" value="Genomic_DNA"/>
</dbReference>
<name>A0A6M0SRK4_CLOBO</name>
<reference evidence="1 2" key="1">
    <citation type="submission" date="2019-02" db="EMBL/GenBank/DDBJ databases">
        <title>Genome sequencing of Clostridium botulinum clinical isolates.</title>
        <authorList>
            <person name="Brunt J."/>
            <person name="Van Vliet A.H.M."/>
            <person name="Stringer S.C."/>
            <person name="Grant K.A."/>
            <person name="Carter A.C."/>
            <person name="Peck M.W."/>
        </authorList>
    </citation>
    <scope>NUCLEOTIDE SEQUENCE [LARGE SCALE GENOMIC DNA]</scope>
    <source>
        <strain evidence="1 2">H113700579</strain>
    </source>
</reference>
<sequence length="66" mass="7832">MLRYNIKNNDQLEAKERINFFLNALKATIVSCNVRIGFDLKEKQFVVQDIETELFSRIKLEELNNI</sequence>
<organism evidence="1 2">
    <name type="scientific">Clostridium botulinum</name>
    <dbReference type="NCBI Taxonomy" id="1491"/>
    <lineage>
        <taxon>Bacteria</taxon>
        <taxon>Bacillati</taxon>
        <taxon>Bacillota</taxon>
        <taxon>Clostridia</taxon>
        <taxon>Eubacteriales</taxon>
        <taxon>Clostridiaceae</taxon>
        <taxon>Clostridium</taxon>
    </lineage>
</organism>
<evidence type="ECO:0000313" key="2">
    <source>
        <dbReference type="Proteomes" id="UP000472355"/>
    </source>
</evidence>
<gene>
    <name evidence="1" type="ORF">EXM65_15540</name>
</gene>
<dbReference type="Proteomes" id="UP000472355">
    <property type="component" value="Unassembled WGS sequence"/>
</dbReference>
<comment type="caution">
    <text evidence="1">The sequence shown here is derived from an EMBL/GenBank/DDBJ whole genome shotgun (WGS) entry which is preliminary data.</text>
</comment>